<evidence type="ECO:0000313" key="2">
    <source>
        <dbReference type="Proteomes" id="UP000502706"/>
    </source>
</evidence>
<organism evidence="1 2">
    <name type="scientific">Rubrobacter marinus</name>
    <dbReference type="NCBI Taxonomy" id="2653852"/>
    <lineage>
        <taxon>Bacteria</taxon>
        <taxon>Bacillati</taxon>
        <taxon>Actinomycetota</taxon>
        <taxon>Rubrobacteria</taxon>
        <taxon>Rubrobacterales</taxon>
        <taxon>Rubrobacteraceae</taxon>
        <taxon>Rubrobacter</taxon>
    </lineage>
</organism>
<keyword evidence="2" id="KW-1185">Reference proteome</keyword>
<evidence type="ECO:0000313" key="1">
    <source>
        <dbReference type="EMBL" id="QIN77450.1"/>
    </source>
</evidence>
<accession>A0A6G8PSN9</accession>
<dbReference type="EMBL" id="CP045121">
    <property type="protein sequence ID" value="QIN77450.1"/>
    <property type="molecule type" value="Genomic_DNA"/>
</dbReference>
<proteinExistence type="predicted"/>
<dbReference type="RefSeq" id="WP_166395133.1">
    <property type="nucleotide sequence ID" value="NZ_CP045121.1"/>
</dbReference>
<evidence type="ECO:0008006" key="3">
    <source>
        <dbReference type="Google" id="ProtNLM"/>
    </source>
</evidence>
<dbReference type="KEGG" id="rmar:GBA65_01825"/>
<gene>
    <name evidence="1" type="ORF">GBA65_01825</name>
</gene>
<dbReference type="AlphaFoldDB" id="A0A6G8PSN9"/>
<reference evidence="1 2" key="1">
    <citation type="submission" date="2019-10" db="EMBL/GenBank/DDBJ databases">
        <title>Rubrobacter sp nov SCSIO 52915 isolated from a deep-sea sediment in the South China Sea.</title>
        <authorList>
            <person name="Chen R.W."/>
        </authorList>
    </citation>
    <scope>NUCLEOTIDE SEQUENCE [LARGE SCALE GENOMIC DNA]</scope>
    <source>
        <strain evidence="1 2">SCSIO 52915</strain>
    </source>
</reference>
<sequence length="123" mass="13106">MLTERIEGAGRIAGLPLWLISRETGGRRGLPPEPLLVDGGEALAVFGHEEEAEMFLGFWAPRDGWRAREVGAEALASLLRGPSWPGVRRVALDPLPGGLGGAALDPLVGMDRDRFAERLAPSG</sequence>
<name>A0A6G8PSN9_9ACTN</name>
<dbReference type="Proteomes" id="UP000502706">
    <property type="component" value="Chromosome"/>
</dbReference>
<protein>
    <recommendedName>
        <fullName evidence="3">SseB protein N-terminal domain-containing protein</fullName>
    </recommendedName>
</protein>